<evidence type="ECO:0000313" key="9">
    <source>
        <dbReference type="EMBL" id="HIT94369.1"/>
    </source>
</evidence>
<dbReference type="Proteomes" id="UP000824160">
    <property type="component" value="Unassembled WGS sequence"/>
</dbReference>
<reference evidence="9" key="1">
    <citation type="submission" date="2020-10" db="EMBL/GenBank/DDBJ databases">
        <authorList>
            <person name="Gilroy R."/>
        </authorList>
    </citation>
    <scope>NUCLEOTIDE SEQUENCE</scope>
    <source>
        <strain evidence="9">ChiBcec7-5410</strain>
    </source>
</reference>
<keyword evidence="4 7" id="KW-0812">Transmembrane</keyword>
<feature type="transmembrane region" description="Helical" evidence="7">
    <location>
        <begin position="252"/>
        <end position="273"/>
    </location>
</feature>
<evidence type="ECO:0000256" key="4">
    <source>
        <dbReference type="ARBA" id="ARBA00022692"/>
    </source>
</evidence>
<evidence type="ECO:0000256" key="2">
    <source>
        <dbReference type="ARBA" id="ARBA00022448"/>
    </source>
</evidence>
<dbReference type="EMBL" id="DVLW01000113">
    <property type="protein sequence ID" value="HIT94369.1"/>
    <property type="molecule type" value="Genomic_DNA"/>
</dbReference>
<feature type="transmembrane region" description="Helical" evidence="7">
    <location>
        <begin position="87"/>
        <end position="106"/>
    </location>
</feature>
<comment type="caution">
    <text evidence="9">The sequence shown here is derived from an EMBL/GenBank/DDBJ whole genome shotgun (WGS) entry which is preliminary data.</text>
</comment>
<evidence type="ECO:0000256" key="1">
    <source>
        <dbReference type="ARBA" id="ARBA00004651"/>
    </source>
</evidence>
<evidence type="ECO:0000256" key="6">
    <source>
        <dbReference type="ARBA" id="ARBA00023136"/>
    </source>
</evidence>
<feature type="transmembrane region" description="Helical" evidence="7">
    <location>
        <begin position="148"/>
        <end position="168"/>
    </location>
</feature>
<evidence type="ECO:0000256" key="7">
    <source>
        <dbReference type="RuleBase" id="RU363032"/>
    </source>
</evidence>
<dbReference type="InterPro" id="IPR035906">
    <property type="entry name" value="MetI-like_sf"/>
</dbReference>
<keyword evidence="2 7" id="KW-0813">Transport</keyword>
<evidence type="ECO:0000256" key="5">
    <source>
        <dbReference type="ARBA" id="ARBA00022989"/>
    </source>
</evidence>
<protein>
    <submittedName>
        <fullName evidence="9">Carbohydrate ABC transporter permease</fullName>
    </submittedName>
</protein>
<organism evidence="9 10">
    <name type="scientific">Candidatus Faecivivens stercoripullorum</name>
    <dbReference type="NCBI Taxonomy" id="2840805"/>
    <lineage>
        <taxon>Bacteria</taxon>
        <taxon>Bacillati</taxon>
        <taxon>Bacillota</taxon>
        <taxon>Clostridia</taxon>
        <taxon>Eubacteriales</taxon>
        <taxon>Oscillospiraceae</taxon>
        <taxon>Oscillospiraceae incertae sedis</taxon>
        <taxon>Candidatus Faecivivens</taxon>
    </lineage>
</organism>
<proteinExistence type="inferred from homology"/>
<dbReference type="Pfam" id="PF00528">
    <property type="entry name" value="BPD_transp_1"/>
    <property type="match status" value="1"/>
</dbReference>
<dbReference type="Gene3D" id="1.10.3720.10">
    <property type="entry name" value="MetI-like"/>
    <property type="match status" value="1"/>
</dbReference>
<feature type="transmembrane region" description="Helical" evidence="7">
    <location>
        <begin position="118"/>
        <end position="142"/>
    </location>
</feature>
<evidence type="ECO:0000313" key="10">
    <source>
        <dbReference type="Proteomes" id="UP000824160"/>
    </source>
</evidence>
<comment type="subcellular location">
    <subcellularLocation>
        <location evidence="1 7">Cell membrane</location>
        <topology evidence="1 7">Multi-pass membrane protein</topology>
    </subcellularLocation>
</comment>
<name>A0A9D1H858_9FIRM</name>
<feature type="domain" description="ABC transmembrane type-1" evidence="8">
    <location>
        <begin position="83"/>
        <end position="273"/>
    </location>
</feature>
<gene>
    <name evidence="9" type="ORF">IAC43_04235</name>
</gene>
<comment type="similarity">
    <text evidence="7">Belongs to the binding-protein-dependent transport system permease family.</text>
</comment>
<sequence length="287" mass="32626">MTSIQNRLHPVRVKPVKLIGTILRWCLNAFIALLFFIPFYWMFITSVKTLGQTLITPPTFWTWEPQWNNFSVVFEKVDVWGMLGNSLIVTAGTLICQCLTVIPAAYAFARYKFKGAKLLFGITLATMMIPSQLIFLPVYLMFSKWGMINTYWSLILPSASSAFAIFMLRQTFKQVSEELLEAARLDKAGELKIITKIMLPLARPTVVTLAMLTFISIWNDYFWPLVMTTKADVRTLPVGIASLRMTESGVNYQIMMAGNVILVIPVLVVFFFAQKQIIKAFTYTGVK</sequence>
<dbReference type="PROSITE" id="PS50928">
    <property type="entry name" value="ABC_TM1"/>
    <property type="match status" value="1"/>
</dbReference>
<dbReference type="InterPro" id="IPR000515">
    <property type="entry name" value="MetI-like"/>
</dbReference>
<accession>A0A9D1H858</accession>
<dbReference type="PANTHER" id="PTHR43744:SF12">
    <property type="entry name" value="ABC TRANSPORTER PERMEASE PROTEIN MG189-RELATED"/>
    <property type="match status" value="1"/>
</dbReference>
<feature type="transmembrane region" description="Helical" evidence="7">
    <location>
        <begin position="201"/>
        <end position="218"/>
    </location>
</feature>
<keyword evidence="6 7" id="KW-0472">Membrane</keyword>
<evidence type="ECO:0000256" key="3">
    <source>
        <dbReference type="ARBA" id="ARBA00022475"/>
    </source>
</evidence>
<feature type="transmembrane region" description="Helical" evidence="7">
    <location>
        <begin position="21"/>
        <end position="43"/>
    </location>
</feature>
<dbReference type="CDD" id="cd06261">
    <property type="entry name" value="TM_PBP2"/>
    <property type="match status" value="1"/>
</dbReference>
<evidence type="ECO:0000259" key="8">
    <source>
        <dbReference type="PROSITE" id="PS50928"/>
    </source>
</evidence>
<dbReference type="PANTHER" id="PTHR43744">
    <property type="entry name" value="ABC TRANSPORTER PERMEASE PROTEIN MG189-RELATED-RELATED"/>
    <property type="match status" value="1"/>
</dbReference>
<dbReference type="AlphaFoldDB" id="A0A9D1H858"/>
<keyword evidence="3" id="KW-1003">Cell membrane</keyword>
<dbReference type="GO" id="GO:0005886">
    <property type="term" value="C:plasma membrane"/>
    <property type="evidence" value="ECO:0007669"/>
    <property type="project" value="UniProtKB-SubCell"/>
</dbReference>
<reference evidence="9" key="2">
    <citation type="journal article" date="2021" name="PeerJ">
        <title>Extensive microbial diversity within the chicken gut microbiome revealed by metagenomics and culture.</title>
        <authorList>
            <person name="Gilroy R."/>
            <person name="Ravi A."/>
            <person name="Getino M."/>
            <person name="Pursley I."/>
            <person name="Horton D.L."/>
            <person name="Alikhan N.F."/>
            <person name="Baker D."/>
            <person name="Gharbi K."/>
            <person name="Hall N."/>
            <person name="Watson M."/>
            <person name="Adriaenssens E.M."/>
            <person name="Foster-Nyarko E."/>
            <person name="Jarju S."/>
            <person name="Secka A."/>
            <person name="Antonio M."/>
            <person name="Oren A."/>
            <person name="Chaudhuri R.R."/>
            <person name="La Ragione R."/>
            <person name="Hildebrand F."/>
            <person name="Pallen M.J."/>
        </authorList>
    </citation>
    <scope>NUCLEOTIDE SEQUENCE</scope>
    <source>
        <strain evidence="9">ChiBcec7-5410</strain>
    </source>
</reference>
<dbReference type="GO" id="GO:0055085">
    <property type="term" value="P:transmembrane transport"/>
    <property type="evidence" value="ECO:0007669"/>
    <property type="project" value="InterPro"/>
</dbReference>
<keyword evidence="5 7" id="KW-1133">Transmembrane helix</keyword>
<dbReference type="SUPFAM" id="SSF161098">
    <property type="entry name" value="MetI-like"/>
    <property type="match status" value="1"/>
</dbReference>